<dbReference type="InterPro" id="IPR029044">
    <property type="entry name" value="Nucleotide-diphossugar_trans"/>
</dbReference>
<reference evidence="3" key="1">
    <citation type="submission" date="2016-10" db="EMBL/GenBank/DDBJ databases">
        <authorList>
            <person name="Varghese N."/>
            <person name="Submissions S."/>
        </authorList>
    </citation>
    <scope>NUCLEOTIDE SEQUENCE [LARGE SCALE GENOMIC DNA]</scope>
    <source>
        <strain evidence="3">XBD1002</strain>
    </source>
</reference>
<organism evidence="2 3">
    <name type="scientific">Treponema bryantii</name>
    <dbReference type="NCBI Taxonomy" id="163"/>
    <lineage>
        <taxon>Bacteria</taxon>
        <taxon>Pseudomonadati</taxon>
        <taxon>Spirochaetota</taxon>
        <taxon>Spirochaetia</taxon>
        <taxon>Spirochaetales</taxon>
        <taxon>Treponemataceae</taxon>
        <taxon>Treponema</taxon>
    </lineage>
</organism>
<gene>
    <name evidence="2" type="ORF">SAMN04487775_11024</name>
</gene>
<name>A0A1I3MNT6_9SPIR</name>
<evidence type="ECO:0000259" key="1">
    <source>
        <dbReference type="Pfam" id="PF00535"/>
    </source>
</evidence>
<feature type="domain" description="Glycosyltransferase 2-like" evidence="1">
    <location>
        <begin position="6"/>
        <end position="140"/>
    </location>
</feature>
<protein>
    <submittedName>
        <fullName evidence="2">Glycosyl transferase family 2</fullName>
    </submittedName>
</protein>
<dbReference type="Proteomes" id="UP000182737">
    <property type="component" value="Unassembled WGS sequence"/>
</dbReference>
<dbReference type="OrthoDB" id="9808633at2"/>
<dbReference type="Pfam" id="PF00535">
    <property type="entry name" value="Glycos_transf_2"/>
    <property type="match status" value="1"/>
</dbReference>
<dbReference type="CDD" id="cd04179">
    <property type="entry name" value="DPM_DPG-synthase_like"/>
    <property type="match status" value="1"/>
</dbReference>
<sequence>MKYGFVIPVYRHGATLEAVVKSLLAYNFPIIVVDDGNDEENRALISGVAEKYSLVTVVTHEKNGGKGRAMISGIRKADEMGLTHILQLDSDGQHDAGKCERFMELSRQNPEAIICGCPEYEKDAPKSRVNGRKFANGWIHLVTLSCDIKDAMIGFRIYPVAPFISMLKHTLYIDGRMGFDIEVLVRQYWRGVPVISEPVKVFYPADGISNYNYFTDTLRVSGTYARLCLGLIPRIPVLLFRKIKKANKKHE</sequence>
<dbReference type="InterPro" id="IPR001173">
    <property type="entry name" value="Glyco_trans_2-like"/>
</dbReference>
<dbReference type="GO" id="GO:0006487">
    <property type="term" value="P:protein N-linked glycosylation"/>
    <property type="evidence" value="ECO:0007669"/>
    <property type="project" value="TreeGrafter"/>
</dbReference>
<dbReference type="GO" id="GO:0016740">
    <property type="term" value="F:transferase activity"/>
    <property type="evidence" value="ECO:0007669"/>
    <property type="project" value="UniProtKB-KW"/>
</dbReference>
<dbReference type="EMBL" id="FORI01000010">
    <property type="protein sequence ID" value="SFI98794.1"/>
    <property type="molecule type" value="Genomic_DNA"/>
</dbReference>
<evidence type="ECO:0000313" key="2">
    <source>
        <dbReference type="EMBL" id="SFI98794.1"/>
    </source>
</evidence>
<dbReference type="Gene3D" id="3.90.550.10">
    <property type="entry name" value="Spore Coat Polysaccharide Biosynthesis Protein SpsA, Chain A"/>
    <property type="match status" value="1"/>
</dbReference>
<keyword evidence="2" id="KW-0808">Transferase</keyword>
<dbReference type="AlphaFoldDB" id="A0A1I3MNT6"/>
<dbReference type="PANTHER" id="PTHR10859:SF91">
    <property type="entry name" value="DOLICHYL-PHOSPHATE BETA-GLUCOSYLTRANSFERASE"/>
    <property type="match status" value="1"/>
</dbReference>
<proteinExistence type="predicted"/>
<dbReference type="SUPFAM" id="SSF53448">
    <property type="entry name" value="Nucleotide-diphospho-sugar transferases"/>
    <property type="match status" value="1"/>
</dbReference>
<evidence type="ECO:0000313" key="3">
    <source>
        <dbReference type="Proteomes" id="UP000182737"/>
    </source>
</evidence>
<dbReference type="PANTHER" id="PTHR10859">
    <property type="entry name" value="GLYCOSYL TRANSFERASE"/>
    <property type="match status" value="1"/>
</dbReference>
<dbReference type="RefSeq" id="WP_074933083.1">
    <property type="nucleotide sequence ID" value="NZ_FORI01000010.1"/>
</dbReference>
<keyword evidence="3" id="KW-1185">Reference proteome</keyword>
<accession>A0A1I3MNT6</accession>